<dbReference type="InterPro" id="IPR027417">
    <property type="entry name" value="P-loop_NTPase"/>
</dbReference>
<proteinExistence type="inferred from homology"/>
<keyword evidence="1" id="KW-0347">Helicase</keyword>
<keyword evidence="1" id="KW-0234">DNA repair</keyword>
<keyword evidence="1" id="KW-0067">ATP-binding</keyword>
<dbReference type="GO" id="GO:0043139">
    <property type="term" value="F:5'-3' DNA helicase activity"/>
    <property type="evidence" value="ECO:0007669"/>
    <property type="project" value="UniProtKB-EC"/>
</dbReference>
<accession>A0A0L8GPP4</accession>
<keyword evidence="1" id="KW-0378">Hydrolase</keyword>
<comment type="similarity">
    <text evidence="1">Belongs to the helicase family.</text>
</comment>
<dbReference type="EMBL" id="KQ420941">
    <property type="protein sequence ID" value="KOF78799.1"/>
    <property type="molecule type" value="Genomic_DNA"/>
</dbReference>
<evidence type="ECO:0000256" key="1">
    <source>
        <dbReference type="RuleBase" id="RU363044"/>
    </source>
</evidence>
<dbReference type="AlphaFoldDB" id="A0A0L8GPP4"/>
<sequence length="205" mass="22620">MLQSTKENNRIQRNVDIGYFAVNIQWISASQSPAEKEITLAVASSRIAATVLQGDQTAAFKLSFNLTSKDELVCYISKFSSLAQVLIKCSLIIWDKATMSRKNSGEALNRMPQDLRNSNCLMRVVTVALSGDFRQTLPVIPGGGGGGTKVDGLKACLKSSILWKYIKVLDLSTNMRAHLHGDHRSEQFSHTILQLGEGRLDINHE</sequence>
<keyword evidence="1" id="KW-0233">DNA recombination</keyword>
<comment type="cofactor">
    <cofactor evidence="1">
        <name>Mg(2+)</name>
        <dbReference type="ChEBI" id="CHEBI:18420"/>
    </cofactor>
</comment>
<keyword evidence="1" id="KW-0227">DNA damage</keyword>
<name>A0A0L8GPP4_OCTBM</name>
<dbReference type="GO" id="GO:0000723">
    <property type="term" value="P:telomere maintenance"/>
    <property type="evidence" value="ECO:0007669"/>
    <property type="project" value="InterPro"/>
</dbReference>
<dbReference type="GO" id="GO:0016887">
    <property type="term" value="F:ATP hydrolysis activity"/>
    <property type="evidence" value="ECO:0007669"/>
    <property type="project" value="RHEA"/>
</dbReference>
<gene>
    <name evidence="3" type="ORF">OCBIM_22030292mg</name>
</gene>
<comment type="catalytic activity">
    <reaction evidence="1">
        <text>ATP + H2O = ADP + phosphate + H(+)</text>
        <dbReference type="Rhea" id="RHEA:13065"/>
        <dbReference type="ChEBI" id="CHEBI:15377"/>
        <dbReference type="ChEBI" id="CHEBI:15378"/>
        <dbReference type="ChEBI" id="CHEBI:30616"/>
        <dbReference type="ChEBI" id="CHEBI:43474"/>
        <dbReference type="ChEBI" id="CHEBI:456216"/>
        <dbReference type="EC" id="5.6.2.3"/>
    </reaction>
</comment>
<dbReference type="GO" id="GO:0006281">
    <property type="term" value="P:DNA repair"/>
    <property type="evidence" value="ECO:0007669"/>
    <property type="project" value="UniProtKB-KW"/>
</dbReference>
<evidence type="ECO:0000313" key="3">
    <source>
        <dbReference type="EMBL" id="KOF78799.1"/>
    </source>
</evidence>
<evidence type="ECO:0000259" key="2">
    <source>
        <dbReference type="Pfam" id="PF05970"/>
    </source>
</evidence>
<dbReference type="PANTHER" id="PTHR10492:SF57">
    <property type="entry name" value="ATP-DEPENDENT DNA HELICASE"/>
    <property type="match status" value="1"/>
</dbReference>
<dbReference type="Pfam" id="PF05970">
    <property type="entry name" value="PIF1"/>
    <property type="match status" value="1"/>
</dbReference>
<keyword evidence="1" id="KW-0547">Nucleotide-binding</keyword>
<protein>
    <recommendedName>
        <fullName evidence="1">ATP-dependent DNA helicase</fullName>
        <ecNumber evidence="1">5.6.2.3</ecNumber>
    </recommendedName>
</protein>
<dbReference type="OrthoDB" id="6132017at2759"/>
<dbReference type="GO" id="GO:0006310">
    <property type="term" value="P:DNA recombination"/>
    <property type="evidence" value="ECO:0007669"/>
    <property type="project" value="UniProtKB-KW"/>
</dbReference>
<feature type="non-terminal residue" evidence="3">
    <location>
        <position position="205"/>
    </location>
</feature>
<dbReference type="STRING" id="37653.A0A0L8GPP4"/>
<feature type="domain" description="DNA helicase Pif1-like DEAD-box helicase" evidence="2">
    <location>
        <begin position="33"/>
        <end position="202"/>
    </location>
</feature>
<dbReference type="Gene3D" id="3.40.50.300">
    <property type="entry name" value="P-loop containing nucleotide triphosphate hydrolases"/>
    <property type="match status" value="1"/>
</dbReference>
<reference evidence="3" key="1">
    <citation type="submission" date="2015-07" db="EMBL/GenBank/DDBJ databases">
        <title>MeaNS - Measles Nucleotide Surveillance Program.</title>
        <authorList>
            <person name="Tran T."/>
            <person name="Druce J."/>
        </authorList>
    </citation>
    <scope>NUCLEOTIDE SEQUENCE</scope>
    <source>
        <strain evidence="3">UCB-OBI-ISO-001</strain>
        <tissue evidence="3">Gonad</tissue>
    </source>
</reference>
<dbReference type="InterPro" id="IPR010285">
    <property type="entry name" value="DNA_helicase_pif1-like_DEAD"/>
</dbReference>
<dbReference type="GO" id="GO:0005524">
    <property type="term" value="F:ATP binding"/>
    <property type="evidence" value="ECO:0007669"/>
    <property type="project" value="UniProtKB-KW"/>
</dbReference>
<organism evidence="3">
    <name type="scientific">Octopus bimaculoides</name>
    <name type="common">California two-spotted octopus</name>
    <dbReference type="NCBI Taxonomy" id="37653"/>
    <lineage>
        <taxon>Eukaryota</taxon>
        <taxon>Metazoa</taxon>
        <taxon>Spiralia</taxon>
        <taxon>Lophotrochozoa</taxon>
        <taxon>Mollusca</taxon>
        <taxon>Cephalopoda</taxon>
        <taxon>Coleoidea</taxon>
        <taxon>Octopodiformes</taxon>
        <taxon>Octopoda</taxon>
        <taxon>Incirrata</taxon>
        <taxon>Octopodidae</taxon>
        <taxon>Octopus</taxon>
    </lineage>
</organism>
<dbReference type="EC" id="5.6.2.3" evidence="1"/>
<dbReference type="PANTHER" id="PTHR10492">
    <property type="match status" value="1"/>
</dbReference>